<dbReference type="InterPro" id="IPR036259">
    <property type="entry name" value="MFS_trans_sf"/>
</dbReference>
<accession>A0ABN2TTX5</accession>
<evidence type="ECO:0000313" key="3">
    <source>
        <dbReference type="EMBL" id="GAA2021271.1"/>
    </source>
</evidence>
<evidence type="ECO:0000256" key="1">
    <source>
        <dbReference type="SAM" id="MobiDB-lite"/>
    </source>
</evidence>
<dbReference type="SUPFAM" id="SSF103473">
    <property type="entry name" value="MFS general substrate transporter"/>
    <property type="match status" value="1"/>
</dbReference>
<dbReference type="Proteomes" id="UP001500751">
    <property type="component" value="Unassembled WGS sequence"/>
</dbReference>
<keyword evidence="2" id="KW-1133">Transmembrane helix</keyword>
<evidence type="ECO:0000256" key="2">
    <source>
        <dbReference type="SAM" id="Phobius"/>
    </source>
</evidence>
<evidence type="ECO:0000313" key="4">
    <source>
        <dbReference type="Proteomes" id="UP001500751"/>
    </source>
</evidence>
<name>A0ABN2TTX5_9ACTN</name>
<proteinExistence type="predicted"/>
<reference evidence="3 4" key="1">
    <citation type="journal article" date="2019" name="Int. J. Syst. Evol. Microbiol.">
        <title>The Global Catalogue of Microorganisms (GCM) 10K type strain sequencing project: providing services to taxonomists for standard genome sequencing and annotation.</title>
        <authorList>
            <consortium name="The Broad Institute Genomics Platform"/>
            <consortium name="The Broad Institute Genome Sequencing Center for Infectious Disease"/>
            <person name="Wu L."/>
            <person name="Ma J."/>
        </authorList>
    </citation>
    <scope>NUCLEOTIDE SEQUENCE [LARGE SCALE GENOMIC DNA]</scope>
    <source>
        <strain evidence="3 4">JCM 16014</strain>
    </source>
</reference>
<feature type="transmembrane region" description="Helical" evidence="2">
    <location>
        <begin position="6"/>
        <end position="30"/>
    </location>
</feature>
<sequence length="116" mass="11665">MDQPAATMTAILLASGIGVPMLNAPLISILSTHPPAELRAQVMTALVTANLLAGPLAYAVAGPLFTHWGTGRVLAVTAAGMTVCALPLVSLAARSAQSAPQTRSDGEAMSVSVTEA</sequence>
<dbReference type="Gene3D" id="1.20.1250.20">
    <property type="entry name" value="MFS general substrate transporter like domains"/>
    <property type="match status" value="1"/>
</dbReference>
<protein>
    <recommendedName>
        <fullName evidence="5">MFS transporter</fullName>
    </recommendedName>
</protein>
<comment type="caution">
    <text evidence="3">The sequence shown here is derived from an EMBL/GenBank/DDBJ whole genome shotgun (WGS) entry which is preliminary data.</text>
</comment>
<feature type="transmembrane region" description="Helical" evidence="2">
    <location>
        <begin position="42"/>
        <end position="61"/>
    </location>
</feature>
<keyword evidence="2" id="KW-0472">Membrane</keyword>
<feature type="region of interest" description="Disordered" evidence="1">
    <location>
        <begin position="95"/>
        <end position="116"/>
    </location>
</feature>
<keyword evidence="4" id="KW-1185">Reference proteome</keyword>
<gene>
    <name evidence="3" type="ORF">GCM10009839_17750</name>
</gene>
<evidence type="ECO:0008006" key="5">
    <source>
        <dbReference type="Google" id="ProtNLM"/>
    </source>
</evidence>
<dbReference type="EMBL" id="BAAAQN010000007">
    <property type="protein sequence ID" value="GAA2021271.1"/>
    <property type="molecule type" value="Genomic_DNA"/>
</dbReference>
<keyword evidence="2" id="KW-0812">Transmembrane</keyword>
<organism evidence="3 4">
    <name type="scientific">Catenulispora yoronensis</name>
    <dbReference type="NCBI Taxonomy" id="450799"/>
    <lineage>
        <taxon>Bacteria</taxon>
        <taxon>Bacillati</taxon>
        <taxon>Actinomycetota</taxon>
        <taxon>Actinomycetes</taxon>
        <taxon>Catenulisporales</taxon>
        <taxon>Catenulisporaceae</taxon>
        <taxon>Catenulispora</taxon>
    </lineage>
</organism>
<feature type="transmembrane region" description="Helical" evidence="2">
    <location>
        <begin position="73"/>
        <end position="93"/>
    </location>
</feature>